<evidence type="ECO:0000259" key="5">
    <source>
        <dbReference type="Pfam" id="PF04500"/>
    </source>
</evidence>
<feature type="domain" description="FLYWCH-type" evidence="5">
    <location>
        <begin position="200"/>
        <end position="262"/>
    </location>
</feature>
<dbReference type="InParanoid" id="B0W396"/>
<keyword evidence="3" id="KW-0862">Zinc</keyword>
<dbReference type="EnsemblMetazoa" id="CPIJ001640-RA">
    <property type="protein sequence ID" value="CPIJ001640-PA"/>
    <property type="gene ID" value="CPIJ001640"/>
</dbReference>
<dbReference type="KEGG" id="cqu:CpipJ_CPIJ001640"/>
<sequence>MCDATCNFKTNMHFYLLLAKPRVIDDYRNNPEDFELPNPIVPGVSNVKCYAPIKKISKDVDKSKAVTAIAETFSPPPKPKRARAKRPAKRRTALDLERIVADGSPHPMIIVPTTKGCVGLSHENHHYEHHFGRKNYRMFRCAWHSSHCCPAQVVAFEKQYVMSVKGSAQLMINGYTFTRHIVKDDTIYWRCTQFQPEVTYITSRKGTLQLEIDRYRFTRQKICKSTIRWECLQTKALCCKARATTNNAVRGAVYYFNNEHNHPPQMERRKADIPLETQKCDESQNADDVDTCYVISRKGTPQLMIDGHCYSRQRVRDRTIRWRCVQFKPLNCMARATTERQNGGKLISISGQHNHDLIRERRKNGELKELLAIRQAERGQRPVGDQPEEQFSVQNLREVHAVLSNRGKVQLMIDGFPFSREKVRPKTIRWICNQAWILNCKVRATSERTNGEIISVRGTHNHVVVNNRRQRGECKVIKEHARLYGPEQSEPRRKGGRPRKRLQ</sequence>
<reference evidence="7" key="2">
    <citation type="submission" date="2021-02" db="UniProtKB">
        <authorList>
            <consortium name="EnsemblMetazoa"/>
        </authorList>
    </citation>
    <scope>IDENTIFICATION</scope>
    <source>
        <strain evidence="7">JHB</strain>
    </source>
</reference>
<dbReference type="Gene3D" id="2.20.25.240">
    <property type="match status" value="4"/>
</dbReference>
<dbReference type="InterPro" id="IPR007588">
    <property type="entry name" value="Znf_FLYWCH"/>
</dbReference>
<dbReference type="OMA" id="RERYTIW"/>
<gene>
    <name evidence="7" type="primary">6032608</name>
    <name evidence="6" type="ORF">CpipJ_CPIJ001640</name>
</gene>
<name>B0W396_CULQU</name>
<organism>
    <name type="scientific">Culex quinquefasciatus</name>
    <name type="common">Southern house mosquito</name>
    <name type="synonym">Culex pungens</name>
    <dbReference type="NCBI Taxonomy" id="7176"/>
    <lineage>
        <taxon>Eukaryota</taxon>
        <taxon>Metazoa</taxon>
        <taxon>Ecdysozoa</taxon>
        <taxon>Arthropoda</taxon>
        <taxon>Hexapoda</taxon>
        <taxon>Insecta</taxon>
        <taxon>Pterygota</taxon>
        <taxon>Neoptera</taxon>
        <taxon>Endopterygota</taxon>
        <taxon>Diptera</taxon>
        <taxon>Nematocera</taxon>
        <taxon>Culicoidea</taxon>
        <taxon>Culicidae</taxon>
        <taxon>Culicinae</taxon>
        <taxon>Culicini</taxon>
        <taxon>Culex</taxon>
        <taxon>Culex</taxon>
    </lineage>
</organism>
<dbReference type="AlphaFoldDB" id="B0W396"/>
<feature type="compositionally biased region" description="Basic residues" evidence="4">
    <location>
        <begin position="494"/>
        <end position="503"/>
    </location>
</feature>
<accession>B0W396</accession>
<dbReference type="Pfam" id="PF04500">
    <property type="entry name" value="FLYWCH"/>
    <property type="match status" value="4"/>
</dbReference>
<reference evidence="6" key="1">
    <citation type="submission" date="2007-03" db="EMBL/GenBank/DDBJ databases">
        <title>Annotation of Culex pipiens quinquefasciatus.</title>
        <authorList>
            <consortium name="The Broad Institute Genome Sequencing Platform"/>
            <person name="Atkinson P.W."/>
            <person name="Hemingway J."/>
            <person name="Christensen B.M."/>
            <person name="Higgs S."/>
            <person name="Kodira C."/>
            <person name="Hannick L."/>
            <person name="Megy K."/>
            <person name="O'Leary S."/>
            <person name="Pearson M."/>
            <person name="Haas B.J."/>
            <person name="Mauceli E."/>
            <person name="Wortman J.R."/>
            <person name="Lee N.H."/>
            <person name="Guigo R."/>
            <person name="Stanke M."/>
            <person name="Alvarado L."/>
            <person name="Amedeo P."/>
            <person name="Antoine C.H."/>
            <person name="Arensburger P."/>
            <person name="Bidwell S.L."/>
            <person name="Crawford M."/>
            <person name="Camaro F."/>
            <person name="Devon K."/>
            <person name="Engels R."/>
            <person name="Hammond M."/>
            <person name="Howarth C."/>
            <person name="Koehrsen M."/>
            <person name="Lawson D."/>
            <person name="Montgomery P."/>
            <person name="Nene V."/>
            <person name="Nusbaum C."/>
            <person name="Puiu D."/>
            <person name="Romero-Severson J."/>
            <person name="Severson D.W."/>
            <person name="Shumway M."/>
            <person name="Sisk P."/>
            <person name="Stolte C."/>
            <person name="Zeng Q."/>
            <person name="Eisenstadt E."/>
            <person name="Fraser-Liggett C."/>
            <person name="Strausberg R."/>
            <person name="Galagan J."/>
            <person name="Birren B."/>
            <person name="Collins F.H."/>
        </authorList>
    </citation>
    <scope>NUCLEOTIDE SEQUENCE [LARGE SCALE GENOMIC DNA]</scope>
    <source>
        <strain evidence="6">JHB</strain>
    </source>
</reference>
<evidence type="ECO:0000256" key="3">
    <source>
        <dbReference type="ARBA" id="ARBA00022833"/>
    </source>
</evidence>
<dbReference type="STRING" id="7176.B0W396"/>
<feature type="region of interest" description="Disordered" evidence="4">
    <location>
        <begin position="480"/>
        <end position="503"/>
    </location>
</feature>
<feature type="domain" description="FLYWCH-type" evidence="5">
    <location>
        <begin position="160"/>
        <end position="194"/>
    </location>
</feature>
<protein>
    <submittedName>
        <fullName evidence="6 7">Modifier of mdg4</fullName>
    </submittedName>
</protein>
<feature type="domain" description="FLYWCH-type" evidence="5">
    <location>
        <begin position="404"/>
        <end position="462"/>
    </location>
</feature>
<evidence type="ECO:0000313" key="7">
    <source>
        <dbReference type="EnsemblMetazoa" id="CPIJ001640-PA"/>
    </source>
</evidence>
<dbReference type="Proteomes" id="UP000002320">
    <property type="component" value="Unassembled WGS sequence"/>
</dbReference>
<evidence type="ECO:0000313" key="8">
    <source>
        <dbReference type="Proteomes" id="UP000002320"/>
    </source>
</evidence>
<feature type="domain" description="FLYWCH-type" evidence="5">
    <location>
        <begin position="293"/>
        <end position="355"/>
    </location>
</feature>
<keyword evidence="8" id="KW-1185">Reference proteome</keyword>
<keyword evidence="2" id="KW-0863">Zinc-finger</keyword>
<evidence type="ECO:0000256" key="2">
    <source>
        <dbReference type="ARBA" id="ARBA00022771"/>
    </source>
</evidence>
<evidence type="ECO:0000256" key="1">
    <source>
        <dbReference type="ARBA" id="ARBA00022723"/>
    </source>
</evidence>
<dbReference type="eggNOG" id="ENOG502T219">
    <property type="taxonomic scope" value="Eukaryota"/>
</dbReference>
<evidence type="ECO:0000256" key="4">
    <source>
        <dbReference type="SAM" id="MobiDB-lite"/>
    </source>
</evidence>
<keyword evidence="1" id="KW-0479">Metal-binding</keyword>
<dbReference type="GO" id="GO:0008270">
    <property type="term" value="F:zinc ion binding"/>
    <property type="evidence" value="ECO:0007669"/>
    <property type="project" value="UniProtKB-KW"/>
</dbReference>
<proteinExistence type="predicted"/>
<evidence type="ECO:0000313" key="6">
    <source>
        <dbReference type="EMBL" id="EDS31239.1"/>
    </source>
</evidence>
<dbReference type="VEuPathDB" id="VectorBase:CPIJ001640"/>
<dbReference type="HOGENOM" id="CLU_542118_0_0_1"/>
<dbReference type="EMBL" id="DS231831">
    <property type="protein sequence ID" value="EDS31239.1"/>
    <property type="molecule type" value="Genomic_DNA"/>
</dbReference>